<protein>
    <submittedName>
        <fullName evidence="1">Uncharacterized protein</fullName>
    </submittedName>
</protein>
<keyword evidence="2" id="KW-1185">Reference proteome</keyword>
<dbReference type="AlphaFoldDB" id="A0A5C2SIM7"/>
<sequence length="306" mass="35704">MPVYTIFHKLGTALTFVFCIPTRKRRSPENGNETWVKLPWRRLWTLIHASKHSTESPLKWRRRELALLSWWRQELDADMIASAYNTAMDTDYLHVATACMTELSYIAMTRCFRAIRSANIAHWGEEHVRSMRETAHPCTWSTAILVHMAVRKDDPSFKMLPAKVTVALDTAYEYIFQSNPRVDWNAPLTHLVLADFASIVYHYNICRLPKHMYDIKESLLRNQFQWLLEGAAEKGIGNDVREYIAFSCWKAALQGLTHEQRMRWTLSNASSFAYPLPHPRTPSLMIRGTRVYRLALLARWTPYQNS</sequence>
<gene>
    <name evidence="1" type="ORF">L227DRAFT_390205</name>
</gene>
<name>A0A5C2SIM7_9APHY</name>
<organism evidence="1 2">
    <name type="scientific">Lentinus tigrinus ALCF2SS1-6</name>
    <dbReference type="NCBI Taxonomy" id="1328759"/>
    <lineage>
        <taxon>Eukaryota</taxon>
        <taxon>Fungi</taxon>
        <taxon>Dikarya</taxon>
        <taxon>Basidiomycota</taxon>
        <taxon>Agaricomycotina</taxon>
        <taxon>Agaricomycetes</taxon>
        <taxon>Polyporales</taxon>
        <taxon>Polyporaceae</taxon>
        <taxon>Lentinus</taxon>
    </lineage>
</organism>
<dbReference type="Proteomes" id="UP000313359">
    <property type="component" value="Unassembled WGS sequence"/>
</dbReference>
<reference evidence="1" key="1">
    <citation type="journal article" date="2018" name="Genome Biol. Evol.">
        <title>Genomics and development of Lentinus tigrinus, a white-rot wood-decaying mushroom with dimorphic fruiting bodies.</title>
        <authorList>
            <person name="Wu B."/>
            <person name="Xu Z."/>
            <person name="Knudson A."/>
            <person name="Carlson A."/>
            <person name="Chen N."/>
            <person name="Kovaka S."/>
            <person name="LaButti K."/>
            <person name="Lipzen A."/>
            <person name="Pennachio C."/>
            <person name="Riley R."/>
            <person name="Schakwitz W."/>
            <person name="Umezawa K."/>
            <person name="Ohm R.A."/>
            <person name="Grigoriev I.V."/>
            <person name="Nagy L.G."/>
            <person name="Gibbons J."/>
            <person name="Hibbett D."/>
        </authorList>
    </citation>
    <scope>NUCLEOTIDE SEQUENCE [LARGE SCALE GENOMIC DNA]</scope>
    <source>
        <strain evidence="1">ALCF2SS1-6</strain>
    </source>
</reference>
<dbReference type="STRING" id="1328759.A0A5C2SIM7"/>
<evidence type="ECO:0000313" key="1">
    <source>
        <dbReference type="EMBL" id="RPD63450.1"/>
    </source>
</evidence>
<proteinExistence type="predicted"/>
<evidence type="ECO:0000313" key="2">
    <source>
        <dbReference type="Proteomes" id="UP000313359"/>
    </source>
</evidence>
<dbReference type="EMBL" id="ML122256">
    <property type="protein sequence ID" value="RPD63450.1"/>
    <property type="molecule type" value="Genomic_DNA"/>
</dbReference>
<accession>A0A5C2SIM7</accession>